<evidence type="ECO:0000313" key="1">
    <source>
        <dbReference type="EMBL" id="GIX92627.1"/>
    </source>
</evidence>
<keyword evidence="2" id="KW-1185">Reference proteome</keyword>
<evidence type="ECO:0000313" key="2">
    <source>
        <dbReference type="Proteomes" id="UP001054837"/>
    </source>
</evidence>
<proteinExistence type="predicted"/>
<comment type="caution">
    <text evidence="1">The sequence shown here is derived from an EMBL/GenBank/DDBJ whole genome shotgun (WGS) entry which is preliminary data.</text>
</comment>
<accession>A0AAV4P5K7</accession>
<organism evidence="1 2">
    <name type="scientific">Caerostris darwini</name>
    <dbReference type="NCBI Taxonomy" id="1538125"/>
    <lineage>
        <taxon>Eukaryota</taxon>
        <taxon>Metazoa</taxon>
        <taxon>Ecdysozoa</taxon>
        <taxon>Arthropoda</taxon>
        <taxon>Chelicerata</taxon>
        <taxon>Arachnida</taxon>
        <taxon>Araneae</taxon>
        <taxon>Araneomorphae</taxon>
        <taxon>Entelegynae</taxon>
        <taxon>Araneoidea</taxon>
        <taxon>Araneidae</taxon>
        <taxon>Caerostris</taxon>
    </lineage>
</organism>
<gene>
    <name evidence="1" type="ORF">CDAR_16511</name>
</gene>
<dbReference type="AlphaFoldDB" id="A0AAV4P5K7"/>
<reference evidence="1 2" key="1">
    <citation type="submission" date="2021-06" db="EMBL/GenBank/DDBJ databases">
        <title>Caerostris darwini draft genome.</title>
        <authorList>
            <person name="Kono N."/>
            <person name="Arakawa K."/>
        </authorList>
    </citation>
    <scope>NUCLEOTIDE SEQUENCE [LARGE SCALE GENOMIC DNA]</scope>
</reference>
<name>A0AAV4P5K7_9ARAC</name>
<protein>
    <submittedName>
        <fullName evidence="1">Uncharacterized protein</fullName>
    </submittedName>
</protein>
<sequence length="112" mass="12702">MKDHHLRAPNPSAWPSLLPWKQALKKQYLDVRCGQQPGIAECKSGMHNPTKSLLEKPFTPRTTCLKKMKDHHLRAPNPSAWPGKSLYWPGSSAEETIFRRQMQTAARNSRGG</sequence>
<dbReference type="EMBL" id="BPLQ01002407">
    <property type="protein sequence ID" value="GIX92627.1"/>
    <property type="molecule type" value="Genomic_DNA"/>
</dbReference>
<dbReference type="Proteomes" id="UP001054837">
    <property type="component" value="Unassembled WGS sequence"/>
</dbReference>